<feature type="region of interest" description="Disordered" evidence="4">
    <location>
        <begin position="371"/>
        <end position="416"/>
    </location>
</feature>
<feature type="compositionally biased region" description="Basic and acidic residues" evidence="4">
    <location>
        <begin position="405"/>
        <end position="416"/>
    </location>
</feature>
<dbReference type="Pfam" id="PF01590">
    <property type="entry name" value="GAF"/>
    <property type="match status" value="1"/>
</dbReference>
<dbReference type="PRINTS" id="PR00038">
    <property type="entry name" value="HTHLUXR"/>
</dbReference>
<dbReference type="EMBL" id="FNVU01000001">
    <property type="protein sequence ID" value="SEF55518.1"/>
    <property type="molecule type" value="Genomic_DNA"/>
</dbReference>
<feature type="compositionally biased region" description="Low complexity" evidence="4">
    <location>
        <begin position="392"/>
        <end position="404"/>
    </location>
</feature>
<dbReference type="SMART" id="SM00421">
    <property type="entry name" value="HTH_LUXR"/>
    <property type="match status" value="1"/>
</dbReference>
<evidence type="ECO:0000313" key="7">
    <source>
        <dbReference type="Proteomes" id="UP000236754"/>
    </source>
</evidence>
<gene>
    <name evidence="6" type="ORF">SAMN05216223_101321</name>
</gene>
<evidence type="ECO:0000256" key="4">
    <source>
        <dbReference type="SAM" id="MobiDB-lite"/>
    </source>
</evidence>
<dbReference type="InterPro" id="IPR003018">
    <property type="entry name" value="GAF"/>
</dbReference>
<protein>
    <submittedName>
        <fullName evidence="6">GAF domain-containing protein</fullName>
    </submittedName>
</protein>
<dbReference type="SUPFAM" id="SSF46894">
    <property type="entry name" value="C-terminal effector domain of the bipartite response regulators"/>
    <property type="match status" value="1"/>
</dbReference>
<dbReference type="InterPro" id="IPR016032">
    <property type="entry name" value="Sig_transdc_resp-reg_C-effctor"/>
</dbReference>
<evidence type="ECO:0000259" key="5">
    <source>
        <dbReference type="SMART" id="SM00421"/>
    </source>
</evidence>
<dbReference type="SUPFAM" id="SSF55781">
    <property type="entry name" value="GAF domain-like"/>
    <property type="match status" value="1"/>
</dbReference>
<keyword evidence="1" id="KW-0805">Transcription regulation</keyword>
<dbReference type="AlphaFoldDB" id="A0A1H5T014"/>
<dbReference type="OrthoDB" id="9815744at2"/>
<feature type="compositionally biased region" description="Pro residues" evidence="4">
    <location>
        <begin position="381"/>
        <end position="391"/>
    </location>
</feature>
<accession>A0A1H5T014</accession>
<keyword evidence="7" id="KW-1185">Reference proteome</keyword>
<name>A0A1H5T014_9ACTN</name>
<dbReference type="GO" id="GO:0006355">
    <property type="term" value="P:regulation of DNA-templated transcription"/>
    <property type="evidence" value="ECO:0007669"/>
    <property type="project" value="InterPro"/>
</dbReference>
<dbReference type="Pfam" id="PF00196">
    <property type="entry name" value="GerE"/>
    <property type="match status" value="1"/>
</dbReference>
<dbReference type="CDD" id="cd06170">
    <property type="entry name" value="LuxR_C_like"/>
    <property type="match status" value="1"/>
</dbReference>
<evidence type="ECO:0000256" key="1">
    <source>
        <dbReference type="ARBA" id="ARBA00023015"/>
    </source>
</evidence>
<keyword evidence="3" id="KW-0804">Transcription</keyword>
<dbReference type="Gene3D" id="1.10.10.10">
    <property type="entry name" value="Winged helix-like DNA-binding domain superfamily/Winged helix DNA-binding domain"/>
    <property type="match status" value="1"/>
</dbReference>
<dbReference type="InterPro" id="IPR029016">
    <property type="entry name" value="GAF-like_dom_sf"/>
</dbReference>
<dbReference type="PANTHER" id="PTHR44688:SF16">
    <property type="entry name" value="DNA-BINDING TRANSCRIPTIONAL ACTIVATOR DEVR_DOSR"/>
    <property type="match status" value="1"/>
</dbReference>
<dbReference type="InterPro" id="IPR036388">
    <property type="entry name" value="WH-like_DNA-bd_sf"/>
</dbReference>
<feature type="compositionally biased region" description="Low complexity" evidence="4">
    <location>
        <begin position="237"/>
        <end position="254"/>
    </location>
</feature>
<dbReference type="InterPro" id="IPR000792">
    <property type="entry name" value="Tscrpt_reg_LuxR_C"/>
</dbReference>
<organism evidence="6 7">
    <name type="scientific">Actinacidiphila yanglinensis</name>
    <dbReference type="NCBI Taxonomy" id="310779"/>
    <lineage>
        <taxon>Bacteria</taxon>
        <taxon>Bacillati</taxon>
        <taxon>Actinomycetota</taxon>
        <taxon>Actinomycetes</taxon>
        <taxon>Kitasatosporales</taxon>
        <taxon>Streptomycetaceae</taxon>
        <taxon>Actinacidiphila</taxon>
    </lineage>
</organism>
<sequence length="416" mass="43792">MSGHITEGPGGTAASRPEEPLAALGAASTALLRRVPADVWCAVMLDPATLLDTGGLHEHGFPSHLMPRLFEIEHGTQEGTEHIRALAARPGTAHLHGRPPHGAAPGDVYHRDILAPAGLADELRVTLKADGHTWGLLVLCRTPDSRPFTAGDVRVAAELSAPAATRLRRALLLSGVDSADAPGAPGLVVTDRDGGISSVSATAAYWLDQLAEDHRSGQKSGWYTLSAILQQVRHAGPDSGPDSGPGSGPATASARVRARNGRWVTLSAWRQGLAGEELSYAALTPSTPSELAALVLDSYGLTQRERDVTQQVLLGRSGAEISAALHITEYTVQDHLRKVFDKIGVRSRREITGTLFLRHYLPALPRPSLSTDGRLVDGAAAPPPPPAPPARPARGNRATAGTRAARADEFCRADPS</sequence>
<reference evidence="6 7" key="1">
    <citation type="submission" date="2016-10" db="EMBL/GenBank/DDBJ databases">
        <authorList>
            <person name="de Groot N.N."/>
        </authorList>
    </citation>
    <scope>NUCLEOTIDE SEQUENCE [LARGE SCALE GENOMIC DNA]</scope>
    <source>
        <strain evidence="6 7">CGMCC 4.2023</strain>
    </source>
</reference>
<feature type="domain" description="HTH luxR-type" evidence="5">
    <location>
        <begin position="298"/>
        <end position="355"/>
    </location>
</feature>
<proteinExistence type="predicted"/>
<dbReference type="Gene3D" id="3.30.450.40">
    <property type="match status" value="1"/>
</dbReference>
<evidence type="ECO:0000256" key="3">
    <source>
        <dbReference type="ARBA" id="ARBA00023163"/>
    </source>
</evidence>
<dbReference type="Proteomes" id="UP000236754">
    <property type="component" value="Unassembled WGS sequence"/>
</dbReference>
<keyword evidence="2" id="KW-0238">DNA-binding</keyword>
<dbReference type="GO" id="GO:0003677">
    <property type="term" value="F:DNA binding"/>
    <property type="evidence" value="ECO:0007669"/>
    <property type="project" value="UniProtKB-KW"/>
</dbReference>
<dbReference type="PANTHER" id="PTHR44688">
    <property type="entry name" value="DNA-BINDING TRANSCRIPTIONAL ACTIVATOR DEVR_DOSR"/>
    <property type="match status" value="1"/>
</dbReference>
<evidence type="ECO:0000313" key="6">
    <source>
        <dbReference type="EMBL" id="SEF55518.1"/>
    </source>
</evidence>
<dbReference type="RefSeq" id="WP_107503970.1">
    <property type="nucleotide sequence ID" value="NZ_FNVU01000001.1"/>
</dbReference>
<feature type="region of interest" description="Disordered" evidence="4">
    <location>
        <begin position="234"/>
        <end position="254"/>
    </location>
</feature>
<evidence type="ECO:0000256" key="2">
    <source>
        <dbReference type="ARBA" id="ARBA00023125"/>
    </source>
</evidence>